<dbReference type="InterPro" id="IPR002036">
    <property type="entry name" value="YbeY"/>
</dbReference>
<keyword evidence="2 7" id="KW-0540">Nuclease</keyword>
<dbReference type="EC" id="3.1.-.-" evidence="7"/>
<dbReference type="InterPro" id="IPR023091">
    <property type="entry name" value="MetalPrtase_cat_dom_sf_prd"/>
</dbReference>
<proteinExistence type="inferred from homology"/>
<evidence type="ECO:0000256" key="2">
    <source>
        <dbReference type="ARBA" id="ARBA00022722"/>
    </source>
</evidence>
<gene>
    <name evidence="7 8" type="primary">ybeY</name>
    <name evidence="8" type="ORF">GCM10009119_03930</name>
</gene>
<dbReference type="Proteomes" id="UP001500469">
    <property type="component" value="Unassembled WGS sequence"/>
</dbReference>
<comment type="function">
    <text evidence="7">Single strand-specific metallo-endoribonuclease involved in late-stage 70S ribosome quality control and in maturation of the 3' terminus of the 16S rRNA.</text>
</comment>
<dbReference type="SUPFAM" id="SSF55486">
    <property type="entry name" value="Metalloproteases ('zincins'), catalytic domain"/>
    <property type="match status" value="1"/>
</dbReference>
<keyword evidence="9" id="KW-1185">Reference proteome</keyword>
<evidence type="ECO:0000256" key="5">
    <source>
        <dbReference type="ARBA" id="ARBA00022801"/>
    </source>
</evidence>
<dbReference type="EMBL" id="BAAAFI010000002">
    <property type="protein sequence ID" value="GAA0877425.1"/>
    <property type="molecule type" value="Genomic_DNA"/>
</dbReference>
<keyword evidence="4 7" id="KW-0255">Endonuclease</keyword>
<dbReference type="HAMAP" id="MF_00009">
    <property type="entry name" value="Endoribonucl_YbeY"/>
    <property type="match status" value="1"/>
</dbReference>
<keyword evidence="3 7" id="KW-0479">Metal-binding</keyword>
<feature type="binding site" evidence="7">
    <location>
        <position position="118"/>
    </location>
    <ligand>
        <name>Zn(2+)</name>
        <dbReference type="ChEBI" id="CHEBI:29105"/>
        <note>catalytic</note>
    </ligand>
</feature>
<evidence type="ECO:0000256" key="7">
    <source>
        <dbReference type="HAMAP-Rule" id="MF_00009"/>
    </source>
</evidence>
<comment type="caution">
    <text evidence="8">The sequence shown here is derived from an EMBL/GenBank/DDBJ whole genome shotgun (WGS) entry which is preliminary data.</text>
</comment>
<dbReference type="RefSeq" id="WP_343848122.1">
    <property type="nucleotide sequence ID" value="NZ_BAAAFI010000002.1"/>
</dbReference>
<protein>
    <recommendedName>
        <fullName evidence="7">Endoribonuclease YbeY</fullName>
        <ecNumber evidence="7">3.1.-.-</ecNumber>
    </recommendedName>
</protein>
<dbReference type="Gene3D" id="3.40.390.30">
    <property type="entry name" value="Metalloproteases ('zincins'), catalytic domain"/>
    <property type="match status" value="1"/>
</dbReference>
<evidence type="ECO:0000256" key="6">
    <source>
        <dbReference type="ARBA" id="ARBA00022833"/>
    </source>
</evidence>
<evidence type="ECO:0000313" key="8">
    <source>
        <dbReference type="EMBL" id="GAA0877425.1"/>
    </source>
</evidence>
<organism evidence="8 9">
    <name type="scientific">Algoriphagus jejuensis</name>
    <dbReference type="NCBI Taxonomy" id="419934"/>
    <lineage>
        <taxon>Bacteria</taxon>
        <taxon>Pseudomonadati</taxon>
        <taxon>Bacteroidota</taxon>
        <taxon>Cytophagia</taxon>
        <taxon>Cytophagales</taxon>
        <taxon>Cyclobacteriaceae</taxon>
        <taxon>Algoriphagus</taxon>
    </lineage>
</organism>
<keyword evidence="7" id="KW-0698">rRNA processing</keyword>
<comment type="subcellular location">
    <subcellularLocation>
        <location evidence="7">Cytoplasm</location>
    </subcellularLocation>
</comment>
<reference evidence="9" key="1">
    <citation type="journal article" date="2019" name="Int. J. Syst. Evol. Microbiol.">
        <title>The Global Catalogue of Microorganisms (GCM) 10K type strain sequencing project: providing services to taxonomists for standard genome sequencing and annotation.</title>
        <authorList>
            <consortium name="The Broad Institute Genomics Platform"/>
            <consortium name="The Broad Institute Genome Sequencing Center for Infectious Disease"/>
            <person name="Wu L."/>
            <person name="Ma J."/>
        </authorList>
    </citation>
    <scope>NUCLEOTIDE SEQUENCE [LARGE SCALE GENOMIC DNA]</scope>
    <source>
        <strain evidence="9">JCM 16112</strain>
    </source>
</reference>
<dbReference type="PANTHER" id="PTHR46986">
    <property type="entry name" value="ENDORIBONUCLEASE YBEY, CHLOROPLASTIC"/>
    <property type="match status" value="1"/>
</dbReference>
<dbReference type="Pfam" id="PF02130">
    <property type="entry name" value="YbeY"/>
    <property type="match status" value="1"/>
</dbReference>
<evidence type="ECO:0000256" key="4">
    <source>
        <dbReference type="ARBA" id="ARBA00022759"/>
    </source>
</evidence>
<evidence type="ECO:0000256" key="1">
    <source>
        <dbReference type="ARBA" id="ARBA00010875"/>
    </source>
</evidence>
<keyword evidence="7" id="KW-0963">Cytoplasm</keyword>
<keyword evidence="6 7" id="KW-0862">Zinc</keyword>
<keyword evidence="7" id="KW-0690">Ribosome biogenesis</keyword>
<sequence length="141" mass="16665">MAINFFSEELDFSLPQKLRRKNWLKQIAQSESFKIGELNYIFCTDEYLYQMNVDYLDHDTYTDIITFDNSEEEKTIEGDIFVSIDRVKDNASKHQQEEATELSRVISHGLFHLMGYNDKSKAQANLMRSKEEFAIKLYENI</sequence>
<keyword evidence="5 7" id="KW-0378">Hydrolase</keyword>
<dbReference type="NCBIfam" id="TIGR00043">
    <property type="entry name" value="rRNA maturation RNase YbeY"/>
    <property type="match status" value="1"/>
</dbReference>
<feature type="binding site" evidence="7">
    <location>
        <position position="108"/>
    </location>
    <ligand>
        <name>Zn(2+)</name>
        <dbReference type="ChEBI" id="CHEBI:29105"/>
        <note>catalytic</note>
    </ligand>
</feature>
<feature type="binding site" evidence="7">
    <location>
        <position position="112"/>
    </location>
    <ligand>
        <name>Zn(2+)</name>
        <dbReference type="ChEBI" id="CHEBI:29105"/>
        <note>catalytic</note>
    </ligand>
</feature>
<accession>A0ABP3Y9K2</accession>
<comment type="cofactor">
    <cofactor evidence="7">
        <name>Zn(2+)</name>
        <dbReference type="ChEBI" id="CHEBI:29105"/>
    </cofactor>
    <text evidence="7">Binds 1 zinc ion.</text>
</comment>
<comment type="similarity">
    <text evidence="1 7">Belongs to the endoribonuclease YbeY family.</text>
</comment>
<name>A0ABP3Y9K2_9BACT</name>
<evidence type="ECO:0000256" key="3">
    <source>
        <dbReference type="ARBA" id="ARBA00022723"/>
    </source>
</evidence>
<evidence type="ECO:0000313" key="9">
    <source>
        <dbReference type="Proteomes" id="UP001500469"/>
    </source>
</evidence>
<dbReference type="PANTHER" id="PTHR46986:SF1">
    <property type="entry name" value="ENDORIBONUCLEASE YBEY, CHLOROPLASTIC"/>
    <property type="match status" value="1"/>
</dbReference>